<gene>
    <name evidence="2" type="ORF">GSI_05303</name>
</gene>
<proteinExistence type="predicted"/>
<reference evidence="2 3" key="1">
    <citation type="journal article" date="2015" name="Sci. Rep.">
        <title>Chromosome-level genome map provides insights into diverse defense mechanisms in the medicinal fungus Ganoderma sinense.</title>
        <authorList>
            <person name="Zhu Y."/>
            <person name="Xu J."/>
            <person name="Sun C."/>
            <person name="Zhou S."/>
            <person name="Xu H."/>
            <person name="Nelson D.R."/>
            <person name="Qian J."/>
            <person name="Song J."/>
            <person name="Luo H."/>
            <person name="Xiang L."/>
            <person name="Li Y."/>
            <person name="Xu Z."/>
            <person name="Ji A."/>
            <person name="Wang L."/>
            <person name="Lu S."/>
            <person name="Hayward A."/>
            <person name="Sun W."/>
            <person name="Li X."/>
            <person name="Schwartz D.C."/>
            <person name="Wang Y."/>
            <person name="Chen S."/>
        </authorList>
    </citation>
    <scope>NUCLEOTIDE SEQUENCE [LARGE SCALE GENOMIC DNA]</scope>
    <source>
        <strain evidence="2 3">ZZ0214-1</strain>
    </source>
</reference>
<dbReference type="AlphaFoldDB" id="A0A2G8SFP8"/>
<dbReference type="OrthoDB" id="10006572at2759"/>
<dbReference type="STRING" id="1077348.A0A2G8SFP8"/>
<protein>
    <recommendedName>
        <fullName evidence="4">Transcription factor</fullName>
    </recommendedName>
</protein>
<evidence type="ECO:0000313" key="3">
    <source>
        <dbReference type="Proteomes" id="UP000230002"/>
    </source>
</evidence>
<comment type="caution">
    <text evidence="2">The sequence shown here is derived from an EMBL/GenBank/DDBJ whole genome shotgun (WGS) entry which is preliminary data.</text>
</comment>
<feature type="region of interest" description="Disordered" evidence="1">
    <location>
        <begin position="44"/>
        <end position="78"/>
    </location>
</feature>
<keyword evidence="3" id="KW-1185">Reference proteome</keyword>
<evidence type="ECO:0000256" key="1">
    <source>
        <dbReference type="SAM" id="MobiDB-lite"/>
    </source>
</evidence>
<evidence type="ECO:0000313" key="2">
    <source>
        <dbReference type="EMBL" id="PIL32600.1"/>
    </source>
</evidence>
<dbReference type="EMBL" id="AYKW01000010">
    <property type="protein sequence ID" value="PIL32600.1"/>
    <property type="molecule type" value="Genomic_DNA"/>
</dbReference>
<evidence type="ECO:0008006" key="4">
    <source>
        <dbReference type="Google" id="ProtNLM"/>
    </source>
</evidence>
<organism evidence="2 3">
    <name type="scientific">Ganoderma sinense ZZ0214-1</name>
    <dbReference type="NCBI Taxonomy" id="1077348"/>
    <lineage>
        <taxon>Eukaryota</taxon>
        <taxon>Fungi</taxon>
        <taxon>Dikarya</taxon>
        <taxon>Basidiomycota</taxon>
        <taxon>Agaricomycotina</taxon>
        <taxon>Agaricomycetes</taxon>
        <taxon>Polyporales</taxon>
        <taxon>Polyporaceae</taxon>
        <taxon>Ganoderma</taxon>
    </lineage>
</organism>
<name>A0A2G8SFP8_9APHY</name>
<dbReference type="Proteomes" id="UP000230002">
    <property type="component" value="Unassembled WGS sequence"/>
</dbReference>
<sequence length="116" mass="12213">MMMFNSLVPPMSHGMHASFSSPHHMHSGLDVKAPTLIHADEDAYASLPPTPTSPFDLAPPHGGWSSHHHHHPLAPPAQDCGRGMYGMHGGMGGGLAGDVAIAGTGQYMNSFMGYTL</sequence>
<accession>A0A2G8SFP8</accession>